<dbReference type="InterPro" id="IPR000515">
    <property type="entry name" value="MetI-like"/>
</dbReference>
<dbReference type="Pfam" id="PF00528">
    <property type="entry name" value="BPD_transp_1"/>
    <property type="match status" value="1"/>
</dbReference>
<keyword evidence="5 7" id="KW-1133">Transmembrane helix</keyword>
<feature type="transmembrane region" description="Helical" evidence="7">
    <location>
        <begin position="119"/>
        <end position="139"/>
    </location>
</feature>
<evidence type="ECO:0000256" key="3">
    <source>
        <dbReference type="ARBA" id="ARBA00022475"/>
    </source>
</evidence>
<evidence type="ECO:0000256" key="7">
    <source>
        <dbReference type="RuleBase" id="RU363032"/>
    </source>
</evidence>
<feature type="transmembrane region" description="Helical" evidence="7">
    <location>
        <begin position="65"/>
        <end position="86"/>
    </location>
</feature>
<gene>
    <name evidence="9" type="ORF">BJ983_003706</name>
</gene>
<evidence type="ECO:0000256" key="5">
    <source>
        <dbReference type="ARBA" id="ARBA00022989"/>
    </source>
</evidence>
<evidence type="ECO:0000313" key="10">
    <source>
        <dbReference type="Proteomes" id="UP000535890"/>
    </source>
</evidence>
<feature type="domain" description="ABC transmembrane type-1" evidence="8">
    <location>
        <begin position="55"/>
        <end position="239"/>
    </location>
</feature>
<evidence type="ECO:0000259" key="8">
    <source>
        <dbReference type="PROSITE" id="PS50928"/>
    </source>
</evidence>
<dbReference type="GO" id="GO:0055085">
    <property type="term" value="P:transmembrane transport"/>
    <property type="evidence" value="ECO:0007669"/>
    <property type="project" value="InterPro"/>
</dbReference>
<sequence>MTRPWLGGAVGTLAIVAVWWLLAATLFASNGAVPTPPAVVASVVDDGWGFYSVHLSATVSEAAQGFLWGNGLAIGLALLVVLLPWLESVVVNIAVISYCLPILAIGPIVTVVFGGRTPMIVLAAIFCFFTTVIGTLLGLNSADRTSLDVVTVYGGGRWSRLRHVQLISAVPAVLAALRIAAPSALLGAIIGEYLGGVDTGLGVAMTISQQQYLVPRTWGLALVSGLVAGLAYVAIGLLARVAAPWARGGATDVTLA</sequence>
<proteinExistence type="inferred from homology"/>
<keyword evidence="3" id="KW-1003">Cell membrane</keyword>
<evidence type="ECO:0000313" key="9">
    <source>
        <dbReference type="EMBL" id="NYD37604.1"/>
    </source>
</evidence>
<dbReference type="PANTHER" id="PTHR30151">
    <property type="entry name" value="ALKANE SULFONATE ABC TRANSPORTER-RELATED, MEMBRANE SUBUNIT"/>
    <property type="match status" value="1"/>
</dbReference>
<dbReference type="Gene3D" id="1.10.3720.10">
    <property type="entry name" value="MetI-like"/>
    <property type="match status" value="1"/>
</dbReference>
<evidence type="ECO:0000256" key="1">
    <source>
        <dbReference type="ARBA" id="ARBA00004651"/>
    </source>
</evidence>
<dbReference type="PANTHER" id="PTHR30151:SF20">
    <property type="entry name" value="ABC TRANSPORTER PERMEASE PROTEIN HI_0355-RELATED"/>
    <property type="match status" value="1"/>
</dbReference>
<comment type="subcellular location">
    <subcellularLocation>
        <location evidence="1 7">Cell membrane</location>
        <topology evidence="1 7">Multi-pass membrane protein</topology>
    </subcellularLocation>
</comment>
<dbReference type="RefSeq" id="WP_179795169.1">
    <property type="nucleotide sequence ID" value="NZ_BAABHP010000025.1"/>
</dbReference>
<evidence type="ECO:0000256" key="2">
    <source>
        <dbReference type="ARBA" id="ARBA00022448"/>
    </source>
</evidence>
<comment type="similarity">
    <text evidence="7">Belongs to the binding-protein-dependent transport system permease family.</text>
</comment>
<reference evidence="9 10" key="1">
    <citation type="submission" date="2020-07" db="EMBL/GenBank/DDBJ databases">
        <title>Sequencing the genomes of 1000 actinobacteria strains.</title>
        <authorList>
            <person name="Klenk H.-P."/>
        </authorList>
    </citation>
    <scope>NUCLEOTIDE SEQUENCE [LARGE SCALE GENOMIC DNA]</scope>
    <source>
        <strain evidence="9 10">DSM 45772</strain>
    </source>
</reference>
<feature type="transmembrane region" description="Helical" evidence="7">
    <location>
        <begin position="218"/>
        <end position="239"/>
    </location>
</feature>
<evidence type="ECO:0000256" key="6">
    <source>
        <dbReference type="ARBA" id="ARBA00023136"/>
    </source>
</evidence>
<dbReference type="SUPFAM" id="SSF161098">
    <property type="entry name" value="MetI-like"/>
    <property type="match status" value="1"/>
</dbReference>
<comment type="caution">
    <text evidence="9">The sequence shown here is derived from an EMBL/GenBank/DDBJ whole genome shotgun (WGS) entry which is preliminary data.</text>
</comment>
<keyword evidence="4 7" id="KW-0812">Transmembrane</keyword>
<feature type="transmembrane region" description="Helical" evidence="7">
    <location>
        <begin position="93"/>
        <end position="113"/>
    </location>
</feature>
<organism evidence="9 10">
    <name type="scientific">Actinomycetospora corticicola</name>
    <dbReference type="NCBI Taxonomy" id="663602"/>
    <lineage>
        <taxon>Bacteria</taxon>
        <taxon>Bacillati</taxon>
        <taxon>Actinomycetota</taxon>
        <taxon>Actinomycetes</taxon>
        <taxon>Pseudonocardiales</taxon>
        <taxon>Pseudonocardiaceae</taxon>
        <taxon>Actinomycetospora</taxon>
    </lineage>
</organism>
<keyword evidence="2 7" id="KW-0813">Transport</keyword>
<dbReference type="EMBL" id="JACCBN010000001">
    <property type="protein sequence ID" value="NYD37604.1"/>
    <property type="molecule type" value="Genomic_DNA"/>
</dbReference>
<evidence type="ECO:0000256" key="4">
    <source>
        <dbReference type="ARBA" id="ARBA00022692"/>
    </source>
</evidence>
<dbReference type="GO" id="GO:0005886">
    <property type="term" value="C:plasma membrane"/>
    <property type="evidence" value="ECO:0007669"/>
    <property type="project" value="UniProtKB-SubCell"/>
</dbReference>
<keyword evidence="6 7" id="KW-0472">Membrane</keyword>
<dbReference type="InterPro" id="IPR035906">
    <property type="entry name" value="MetI-like_sf"/>
</dbReference>
<name>A0A7Y9DY44_9PSEU</name>
<dbReference type="Proteomes" id="UP000535890">
    <property type="component" value="Unassembled WGS sequence"/>
</dbReference>
<accession>A0A7Y9DY44</accession>
<keyword evidence="10" id="KW-1185">Reference proteome</keyword>
<dbReference type="AlphaFoldDB" id="A0A7Y9DY44"/>
<protein>
    <submittedName>
        <fullName evidence="9">ABC-type nitrate/sulfonate/bicarbonate transport system permease component</fullName>
    </submittedName>
</protein>
<dbReference type="PROSITE" id="PS50928">
    <property type="entry name" value="ABC_TM1"/>
    <property type="match status" value="1"/>
</dbReference>